<comment type="cofactor">
    <cofactor evidence="1">
        <name>Mg(2+)</name>
        <dbReference type="ChEBI" id="CHEBI:18420"/>
    </cofactor>
</comment>
<evidence type="ECO:0000256" key="10">
    <source>
        <dbReference type="ARBA" id="ARBA00041392"/>
    </source>
</evidence>
<dbReference type="PANTHER" id="PTHR11129">
    <property type="entry name" value="PROTEIN FARNESYLTRANSFERASE ALPHA SUBUNIT/RAB GERANYLGERANYL TRANSFERASE ALPHA SUBUNIT"/>
    <property type="match status" value="1"/>
</dbReference>
<dbReference type="Pfam" id="PF01239">
    <property type="entry name" value="PPTA"/>
    <property type="match status" value="5"/>
</dbReference>
<evidence type="ECO:0000256" key="12">
    <source>
        <dbReference type="ARBA" id="ARBA00043086"/>
    </source>
</evidence>
<evidence type="ECO:0000256" key="4">
    <source>
        <dbReference type="ARBA" id="ARBA00012702"/>
    </source>
</evidence>
<evidence type="ECO:0000313" key="15">
    <source>
        <dbReference type="Proteomes" id="UP001498398"/>
    </source>
</evidence>
<evidence type="ECO:0000313" key="14">
    <source>
        <dbReference type="EMBL" id="KAK7462933.1"/>
    </source>
</evidence>
<evidence type="ECO:0000256" key="2">
    <source>
        <dbReference type="ARBA" id="ARBA00006734"/>
    </source>
</evidence>
<dbReference type="SUPFAM" id="SSF48439">
    <property type="entry name" value="Protein prenylyltransferase"/>
    <property type="match status" value="1"/>
</dbReference>
<dbReference type="EMBL" id="JBANRG010000010">
    <property type="protein sequence ID" value="KAK7462933.1"/>
    <property type="molecule type" value="Genomic_DNA"/>
</dbReference>
<comment type="similarity">
    <text evidence="2">Belongs to the protein prenyltransferase subunit alpha family.</text>
</comment>
<reference evidence="14 15" key="1">
    <citation type="submission" date="2024-01" db="EMBL/GenBank/DDBJ databases">
        <title>A draft genome for the cacao thread blight pathogen Marasmiellus scandens.</title>
        <authorList>
            <person name="Baruah I.K."/>
            <person name="Leung J."/>
            <person name="Bukari Y."/>
            <person name="Amoako-Attah I."/>
            <person name="Meinhardt L.W."/>
            <person name="Bailey B.A."/>
            <person name="Cohen S.P."/>
        </authorList>
    </citation>
    <scope>NUCLEOTIDE SEQUENCE [LARGE SCALE GENOMIC DNA]</scope>
    <source>
        <strain evidence="14 15">GH-19</strain>
    </source>
</reference>
<keyword evidence="15" id="KW-1185">Reference proteome</keyword>
<evidence type="ECO:0000256" key="3">
    <source>
        <dbReference type="ARBA" id="ARBA00012700"/>
    </source>
</evidence>
<comment type="caution">
    <text evidence="14">The sequence shown here is derived from an EMBL/GenBank/DDBJ whole genome shotgun (WGS) entry which is preliminary data.</text>
</comment>
<evidence type="ECO:0000256" key="8">
    <source>
        <dbReference type="ARBA" id="ARBA00022842"/>
    </source>
</evidence>
<name>A0ABR1JPE1_9AGAR</name>
<sequence length="351" mass="40788">MSSSPIPYAEQPEWADVVPLPQYESIDPLAPILYTNEYKDATDYLRGIVKVGEKSQRVLKLTEHVIRLNPAHYSAWQYRCETLLAIKAPLDVELKLMDEIAIKHMKTYQVWHHRRLLMTHLLRSTETDKGLQTSSRSPAQIATSELTLIARTLAEDSKNYHTWSYRQWLLAFFSDDSLWERELDFVDSMLNLDVRNNSAWHHRFFVVFQNGVREGEEDRDRILRRELIYVKQNISLAPNNASAWNYVRGILDFNKLPYSTLAPFVQPYTVSHPDTLDDLVDLENPPPSRGAQLPCPAAIEFLADVYEREGGDSVLKATELWKTLGNEHDTIRKRYWEFRVKEGLRTIQAQS</sequence>
<gene>
    <name evidence="14" type="primary">RAM2</name>
    <name evidence="14" type="ORF">VKT23_007514</name>
</gene>
<dbReference type="Gene3D" id="1.25.40.120">
    <property type="entry name" value="Protein prenylyltransferase"/>
    <property type="match status" value="1"/>
</dbReference>
<dbReference type="EC" id="2.5.1.59" evidence="3"/>
<keyword evidence="5" id="KW-0637">Prenyltransferase</keyword>
<proteinExistence type="inferred from homology"/>
<evidence type="ECO:0000256" key="9">
    <source>
        <dbReference type="ARBA" id="ARBA00040965"/>
    </source>
</evidence>
<keyword evidence="8" id="KW-0460">Magnesium</keyword>
<keyword evidence="6 14" id="KW-0808">Transferase</keyword>
<evidence type="ECO:0000256" key="11">
    <source>
        <dbReference type="ARBA" id="ARBA00042436"/>
    </source>
</evidence>
<evidence type="ECO:0000256" key="5">
    <source>
        <dbReference type="ARBA" id="ARBA00022602"/>
    </source>
</evidence>
<evidence type="ECO:0000256" key="13">
    <source>
        <dbReference type="ARBA" id="ARBA00043219"/>
    </source>
</evidence>
<accession>A0ABR1JPE1</accession>
<organism evidence="14 15">
    <name type="scientific">Marasmiellus scandens</name>
    <dbReference type="NCBI Taxonomy" id="2682957"/>
    <lineage>
        <taxon>Eukaryota</taxon>
        <taxon>Fungi</taxon>
        <taxon>Dikarya</taxon>
        <taxon>Basidiomycota</taxon>
        <taxon>Agaricomycotina</taxon>
        <taxon>Agaricomycetes</taxon>
        <taxon>Agaricomycetidae</taxon>
        <taxon>Agaricales</taxon>
        <taxon>Marasmiineae</taxon>
        <taxon>Omphalotaceae</taxon>
        <taxon>Marasmiellus</taxon>
    </lineage>
</organism>
<dbReference type="PROSITE" id="PS51147">
    <property type="entry name" value="PFTA"/>
    <property type="match status" value="5"/>
</dbReference>
<protein>
    <recommendedName>
        <fullName evidence="9">Protein farnesyltransferase/geranylgeranyltransferase type-1 subunit alpha</fullName>
        <ecNumber evidence="4">2.5.1.58</ecNumber>
        <ecNumber evidence="3">2.5.1.59</ecNumber>
    </recommendedName>
    <alternativeName>
        <fullName evidence="12">CAAX farnesyltransferase subunit alpha</fullName>
    </alternativeName>
    <alternativeName>
        <fullName evidence="11">FTase-alpha</fullName>
    </alternativeName>
    <alternativeName>
        <fullName evidence="10">Ras proteins prenyltransferase subunit alpha</fullName>
    </alternativeName>
    <alternativeName>
        <fullName evidence="13">Type I protein geranyl-geranyltransferase subunit alpha</fullName>
    </alternativeName>
</protein>
<dbReference type="GO" id="GO:0033844">
    <property type="term" value="F:galactose-6-sulfurylase activity"/>
    <property type="evidence" value="ECO:0007669"/>
    <property type="project" value="UniProtKB-EC"/>
</dbReference>
<dbReference type="Proteomes" id="UP001498398">
    <property type="component" value="Unassembled WGS sequence"/>
</dbReference>
<evidence type="ECO:0000256" key="6">
    <source>
        <dbReference type="ARBA" id="ARBA00022679"/>
    </source>
</evidence>
<dbReference type="PANTHER" id="PTHR11129:SF1">
    <property type="entry name" value="PROTEIN FARNESYLTRANSFERASE_GERANYLGERANYLTRANSFERASE TYPE-1 SUBUNIT ALPHA"/>
    <property type="match status" value="1"/>
</dbReference>
<evidence type="ECO:0000256" key="1">
    <source>
        <dbReference type="ARBA" id="ARBA00001946"/>
    </source>
</evidence>
<evidence type="ECO:0000256" key="7">
    <source>
        <dbReference type="ARBA" id="ARBA00022737"/>
    </source>
</evidence>
<dbReference type="EC" id="2.5.1.58" evidence="4"/>
<keyword evidence="7" id="KW-0677">Repeat</keyword>
<dbReference type="InterPro" id="IPR002088">
    <property type="entry name" value="Prenyl_trans_a"/>
</dbReference>